<accession>A0A2P2JID6</accession>
<organism evidence="1">
    <name type="scientific">Rhizophora mucronata</name>
    <name type="common">Asiatic mangrove</name>
    <dbReference type="NCBI Taxonomy" id="61149"/>
    <lineage>
        <taxon>Eukaryota</taxon>
        <taxon>Viridiplantae</taxon>
        <taxon>Streptophyta</taxon>
        <taxon>Embryophyta</taxon>
        <taxon>Tracheophyta</taxon>
        <taxon>Spermatophyta</taxon>
        <taxon>Magnoliopsida</taxon>
        <taxon>eudicotyledons</taxon>
        <taxon>Gunneridae</taxon>
        <taxon>Pentapetalae</taxon>
        <taxon>rosids</taxon>
        <taxon>fabids</taxon>
        <taxon>Malpighiales</taxon>
        <taxon>Rhizophoraceae</taxon>
        <taxon>Rhizophora</taxon>
    </lineage>
</organism>
<protein>
    <submittedName>
        <fullName evidence="1">Uncharacterized protein</fullName>
    </submittedName>
</protein>
<evidence type="ECO:0000313" key="1">
    <source>
        <dbReference type="EMBL" id="MBW93232.1"/>
    </source>
</evidence>
<dbReference type="AlphaFoldDB" id="A0A2P2JID6"/>
<dbReference type="EMBL" id="GGEC01012749">
    <property type="protein sequence ID" value="MBW93232.1"/>
    <property type="molecule type" value="Transcribed_RNA"/>
</dbReference>
<name>A0A2P2JID6_RHIMU</name>
<proteinExistence type="predicted"/>
<sequence>MDMTFIFTYLHVCSHINIQTLIIHPHIINIHRHDCMYVCVCSS</sequence>
<reference evidence="1" key="1">
    <citation type="submission" date="2018-02" db="EMBL/GenBank/DDBJ databases">
        <title>Rhizophora mucronata_Transcriptome.</title>
        <authorList>
            <person name="Meera S.P."/>
            <person name="Sreeshan A."/>
            <person name="Augustine A."/>
        </authorList>
    </citation>
    <scope>NUCLEOTIDE SEQUENCE</scope>
    <source>
        <tissue evidence="1">Leaf</tissue>
    </source>
</reference>